<evidence type="ECO:0000259" key="6">
    <source>
        <dbReference type="Pfam" id="PF13657"/>
    </source>
</evidence>
<dbReference type="GO" id="GO:0016301">
    <property type="term" value="F:kinase activity"/>
    <property type="evidence" value="ECO:0007669"/>
    <property type="project" value="UniProtKB-KW"/>
</dbReference>
<gene>
    <name evidence="7" type="primary">hipA</name>
    <name evidence="7" type="ORF">Lsed01_00997</name>
</gene>
<dbReference type="Pfam" id="PF07804">
    <property type="entry name" value="HipA_C"/>
    <property type="match status" value="1"/>
</dbReference>
<name>A0ABP9WFF2_9MICO</name>
<evidence type="ECO:0000256" key="4">
    <source>
        <dbReference type="SAM" id="MobiDB-lite"/>
    </source>
</evidence>
<dbReference type="PANTHER" id="PTHR37419:SF1">
    <property type="entry name" value="SERINE_THREONINE-PROTEIN KINASE TOXIN HIPA"/>
    <property type="match status" value="1"/>
</dbReference>
<dbReference type="InterPro" id="IPR012893">
    <property type="entry name" value="HipA-like_C"/>
</dbReference>
<dbReference type="Pfam" id="PF13657">
    <property type="entry name" value="Couple_hipA"/>
    <property type="match status" value="1"/>
</dbReference>
<comment type="similarity">
    <text evidence="1">Belongs to the HipA Ser/Thr kinase family.</text>
</comment>
<dbReference type="PANTHER" id="PTHR37419">
    <property type="entry name" value="SERINE/THREONINE-PROTEIN KINASE TOXIN HIPA"/>
    <property type="match status" value="1"/>
</dbReference>
<evidence type="ECO:0000313" key="8">
    <source>
        <dbReference type="Proteomes" id="UP001426770"/>
    </source>
</evidence>
<evidence type="ECO:0000256" key="1">
    <source>
        <dbReference type="ARBA" id="ARBA00010164"/>
    </source>
</evidence>
<evidence type="ECO:0000256" key="2">
    <source>
        <dbReference type="ARBA" id="ARBA00022679"/>
    </source>
</evidence>
<feature type="region of interest" description="Disordered" evidence="4">
    <location>
        <begin position="414"/>
        <end position="435"/>
    </location>
</feature>
<feature type="domain" description="HipA N-terminal subdomain 1" evidence="6">
    <location>
        <begin position="8"/>
        <end position="104"/>
    </location>
</feature>
<evidence type="ECO:0000259" key="5">
    <source>
        <dbReference type="Pfam" id="PF07804"/>
    </source>
</evidence>
<dbReference type="InterPro" id="IPR052028">
    <property type="entry name" value="HipA_Ser/Thr_kinase"/>
</dbReference>
<dbReference type="EMBL" id="BAABRR010000004">
    <property type="protein sequence ID" value="GAA5518567.1"/>
    <property type="molecule type" value="Genomic_DNA"/>
</dbReference>
<evidence type="ECO:0000256" key="3">
    <source>
        <dbReference type="ARBA" id="ARBA00022777"/>
    </source>
</evidence>
<evidence type="ECO:0000313" key="7">
    <source>
        <dbReference type="EMBL" id="GAA5518567.1"/>
    </source>
</evidence>
<protein>
    <submittedName>
        <fullName evidence="7">Serine/threonine-protein kinase toxin HipA</fullName>
    </submittedName>
</protein>
<organism evidence="7 8">
    <name type="scientific">Demequina sediminis</name>
    <dbReference type="NCBI Taxonomy" id="1930058"/>
    <lineage>
        <taxon>Bacteria</taxon>
        <taxon>Bacillati</taxon>
        <taxon>Actinomycetota</taxon>
        <taxon>Actinomycetes</taxon>
        <taxon>Micrococcales</taxon>
        <taxon>Demequinaceae</taxon>
        <taxon>Demequina</taxon>
    </lineage>
</organism>
<keyword evidence="3 7" id="KW-0418">Kinase</keyword>
<feature type="domain" description="HipA-like C-terminal" evidence="5">
    <location>
        <begin position="149"/>
        <end position="381"/>
    </location>
</feature>
<reference evidence="7 8" key="1">
    <citation type="submission" date="2024-02" db="EMBL/GenBank/DDBJ databases">
        <title>Lysinimicrobium sediminis NBRC 112286.</title>
        <authorList>
            <person name="Ichikawa N."/>
            <person name="Katano-Makiyama Y."/>
            <person name="Hidaka K."/>
        </authorList>
    </citation>
    <scope>NUCLEOTIDE SEQUENCE [LARGE SCALE GENOMIC DNA]</scope>
    <source>
        <strain evidence="7 8">NBRC 112286</strain>
    </source>
</reference>
<proteinExistence type="inferred from homology"/>
<dbReference type="Proteomes" id="UP001426770">
    <property type="component" value="Unassembled WGS sequence"/>
</dbReference>
<accession>A0ABP9WFF2</accession>
<dbReference type="NCBIfam" id="TIGR03071">
    <property type="entry name" value="couple_hipA"/>
    <property type="match status" value="1"/>
</dbReference>
<dbReference type="Gene3D" id="1.10.1070.20">
    <property type="match status" value="1"/>
</dbReference>
<dbReference type="InterPro" id="IPR017508">
    <property type="entry name" value="HipA_N1"/>
</dbReference>
<sequence>MSGRESLGVWIYGTRAATIAESTNDRLSLAWTSEAAERWPLGSRILSAKLPIGEPVGSPMVKNYLDGLLPEGNARTNHAFDAGIPPDDTFGLIRAYGLDTPGAAVFAPDSARDPERTGHYEPIDLAELEARIVHADTRSPAAGTADSSTLPGMVPKIVAHRAEDGTWLACKEGAASTWIIKRGNPADSLTADTIDTEVAALHLARTLGLTDIRAEILEFESTRAIAVSRYDRTIDDSGVVERWHQEDLAQAIGLDTRDPNRKFQWGSTMPSLRHAAAVMRADGADLRALLRLVTFSTLVGNTDMHAKNISFLRYDDGTAELSPAYDIAMHLHHERDGRRFALDVNSKTLVDDITVSDVIAEAEAWGIPGRLARNTVSAVIGDLSTVLTEIDRSAYRGVSDQAWEIVWERTEAAASQMGTTASSRSVARRGPRRPR</sequence>
<dbReference type="RefSeq" id="WP_286214432.1">
    <property type="nucleotide sequence ID" value="NZ_AP027736.1"/>
</dbReference>
<keyword evidence="2" id="KW-0808">Transferase</keyword>
<keyword evidence="8" id="KW-1185">Reference proteome</keyword>
<comment type="caution">
    <text evidence="7">The sequence shown here is derived from an EMBL/GenBank/DDBJ whole genome shotgun (WGS) entry which is preliminary data.</text>
</comment>
<feature type="compositionally biased region" description="Basic residues" evidence="4">
    <location>
        <begin position="426"/>
        <end position="435"/>
    </location>
</feature>